<sequence length="222" mass="25533">MESTKLTQLVYPELITTEKLKVDGSNFFTWKSKIKLVFCELGITYVLKDPKPAEPTDDSSKEKLESLDKWVSDDRRCRFAMLFAMENDLFQLCNRHTTAKSIMDYLTLMYVSTSLTTRMILFSKYTEHKMSEETPINDHLMEMGLMAYQLKKAGLPISQDMQVVLLMNSLPDSWDTENCERLKRGRNLPRRSRGITRVVLRAGVIHVGSAAMPKPIVLITDK</sequence>
<organism evidence="1 2">
    <name type="scientific">Protea cynaroides</name>
    <dbReference type="NCBI Taxonomy" id="273540"/>
    <lineage>
        <taxon>Eukaryota</taxon>
        <taxon>Viridiplantae</taxon>
        <taxon>Streptophyta</taxon>
        <taxon>Embryophyta</taxon>
        <taxon>Tracheophyta</taxon>
        <taxon>Spermatophyta</taxon>
        <taxon>Magnoliopsida</taxon>
        <taxon>Proteales</taxon>
        <taxon>Proteaceae</taxon>
        <taxon>Protea</taxon>
    </lineage>
</organism>
<dbReference type="OrthoDB" id="981939at2759"/>
<dbReference type="AlphaFoldDB" id="A0A9Q0QTQ6"/>
<evidence type="ECO:0000313" key="1">
    <source>
        <dbReference type="EMBL" id="KAJ4971369.1"/>
    </source>
</evidence>
<name>A0A9Q0QTQ6_9MAGN</name>
<accession>A0A9Q0QTQ6</accession>
<gene>
    <name evidence="1" type="ORF">NE237_004468</name>
</gene>
<protein>
    <submittedName>
        <fullName evidence="1">Uncharacterized protein</fullName>
    </submittedName>
</protein>
<dbReference type="Pfam" id="PF14223">
    <property type="entry name" value="Retrotran_gag_2"/>
    <property type="match status" value="1"/>
</dbReference>
<reference evidence="1" key="1">
    <citation type="journal article" date="2023" name="Plant J.">
        <title>The genome of the king protea, Protea cynaroides.</title>
        <authorList>
            <person name="Chang J."/>
            <person name="Duong T.A."/>
            <person name="Schoeman C."/>
            <person name="Ma X."/>
            <person name="Roodt D."/>
            <person name="Barker N."/>
            <person name="Li Z."/>
            <person name="Van de Peer Y."/>
            <person name="Mizrachi E."/>
        </authorList>
    </citation>
    <scope>NUCLEOTIDE SEQUENCE</scope>
    <source>
        <tissue evidence="1">Young leaves</tissue>
    </source>
</reference>
<dbReference type="Proteomes" id="UP001141806">
    <property type="component" value="Unassembled WGS sequence"/>
</dbReference>
<evidence type="ECO:0000313" key="2">
    <source>
        <dbReference type="Proteomes" id="UP001141806"/>
    </source>
</evidence>
<keyword evidence="2" id="KW-1185">Reference proteome</keyword>
<dbReference type="EMBL" id="JAMYWD010000005">
    <property type="protein sequence ID" value="KAJ4971369.1"/>
    <property type="molecule type" value="Genomic_DNA"/>
</dbReference>
<proteinExistence type="predicted"/>
<comment type="caution">
    <text evidence="1">The sequence shown here is derived from an EMBL/GenBank/DDBJ whole genome shotgun (WGS) entry which is preliminary data.</text>
</comment>